<dbReference type="Proteomes" id="UP000186922">
    <property type="component" value="Unassembled WGS sequence"/>
</dbReference>
<evidence type="ECO:0000313" key="2">
    <source>
        <dbReference type="EMBL" id="GAV05758.1"/>
    </source>
</evidence>
<reference evidence="2 3" key="1">
    <citation type="journal article" date="2016" name="Nat. Commun.">
        <title>Extremotolerant tardigrade genome and improved radiotolerance of human cultured cells by tardigrade-unique protein.</title>
        <authorList>
            <person name="Hashimoto T."/>
            <person name="Horikawa D.D."/>
            <person name="Saito Y."/>
            <person name="Kuwahara H."/>
            <person name="Kozuka-Hata H."/>
            <person name="Shin-I T."/>
            <person name="Minakuchi Y."/>
            <person name="Ohishi K."/>
            <person name="Motoyama A."/>
            <person name="Aizu T."/>
            <person name="Enomoto A."/>
            <person name="Kondo K."/>
            <person name="Tanaka S."/>
            <person name="Hara Y."/>
            <person name="Koshikawa S."/>
            <person name="Sagara H."/>
            <person name="Miura T."/>
            <person name="Yokobori S."/>
            <person name="Miyagawa K."/>
            <person name="Suzuki Y."/>
            <person name="Kubo T."/>
            <person name="Oyama M."/>
            <person name="Kohara Y."/>
            <person name="Fujiyama A."/>
            <person name="Arakawa K."/>
            <person name="Katayama T."/>
            <person name="Toyoda A."/>
            <person name="Kunieda T."/>
        </authorList>
    </citation>
    <scope>NUCLEOTIDE SEQUENCE [LARGE SCALE GENOMIC DNA]</scope>
    <source>
        <strain evidence="2 3">YOKOZUNA-1</strain>
    </source>
</reference>
<dbReference type="OrthoDB" id="10655496at2759"/>
<evidence type="ECO:0000313" key="3">
    <source>
        <dbReference type="Proteomes" id="UP000186922"/>
    </source>
</evidence>
<feature type="region of interest" description="Disordered" evidence="1">
    <location>
        <begin position="1"/>
        <end position="36"/>
    </location>
</feature>
<sequence>MEEQQKDYNSNANSNFHQPRLSAEDDSDGDESSFHGASLGARISYHAGLNLEERDAFKLCFPGLNVKDPNEPAPGGGDNIDHMIHQMRQEMGSVYGDREQDQSSDDVVPYDDDLQSNQSVAGSDIACDPLEPEAGQVPLHKTKDVLDLVHDGAHPLVRVPAGTMGPSDHFDPHKTESMVDLVRNIHQTAEKASSQVLRKIDRSHHSEQDPHKTESMVDLVRNIHQTLGASPTLPTLRSPNLAQDPHKTESMVDLVRNIHQVSDMTGLHHRVLPKAVPQLPSHSRTVKLPEAAHKTESIVDFVRDIRKEAEHVPATLVSQDPHFAIHKTESLVDIPADVHQTEEKLKTERTSRQSTPADHLQSQAAFHHHAAHGQDLEKNQHLVAGSSHIIGDARKMLHPVNEGSGTQGKANDPHHHVFAEGTVHSTPNDAHH</sequence>
<accession>A0A1D1W0V1</accession>
<keyword evidence="3" id="KW-1185">Reference proteome</keyword>
<gene>
    <name evidence="2" type="primary">RvY_15838-1</name>
    <name evidence="2" type="synonym">RvY_15838.1</name>
    <name evidence="2" type="ORF">RvY_15838</name>
</gene>
<name>A0A1D1W0V1_RAMVA</name>
<evidence type="ECO:0000256" key="1">
    <source>
        <dbReference type="SAM" id="MobiDB-lite"/>
    </source>
</evidence>
<feature type="compositionally biased region" description="Polar residues" evidence="1">
    <location>
        <begin position="352"/>
        <end position="363"/>
    </location>
</feature>
<organism evidence="2 3">
    <name type="scientific">Ramazzottius varieornatus</name>
    <name type="common">Water bear</name>
    <name type="synonym">Tardigrade</name>
    <dbReference type="NCBI Taxonomy" id="947166"/>
    <lineage>
        <taxon>Eukaryota</taxon>
        <taxon>Metazoa</taxon>
        <taxon>Ecdysozoa</taxon>
        <taxon>Tardigrada</taxon>
        <taxon>Eutardigrada</taxon>
        <taxon>Parachela</taxon>
        <taxon>Hypsibioidea</taxon>
        <taxon>Ramazzottiidae</taxon>
        <taxon>Ramazzottius</taxon>
    </lineage>
</organism>
<feature type="compositionally biased region" description="Polar residues" evidence="1">
    <location>
        <begin position="7"/>
        <end position="17"/>
    </location>
</feature>
<comment type="caution">
    <text evidence="2">The sequence shown here is derived from an EMBL/GenBank/DDBJ whole genome shotgun (WGS) entry which is preliminary data.</text>
</comment>
<protein>
    <submittedName>
        <fullName evidence="2">Uncharacterized protein</fullName>
    </submittedName>
</protein>
<dbReference type="EMBL" id="BDGG01000012">
    <property type="protein sequence ID" value="GAV05758.1"/>
    <property type="molecule type" value="Genomic_DNA"/>
</dbReference>
<proteinExistence type="predicted"/>
<feature type="region of interest" description="Disordered" evidence="1">
    <location>
        <begin position="347"/>
        <end position="373"/>
    </location>
</feature>
<dbReference type="AlphaFoldDB" id="A0A1D1W0V1"/>